<accession>A0A6P4Z0M4</accession>
<evidence type="ECO:0000313" key="3">
    <source>
        <dbReference type="RefSeq" id="XP_019635120.1"/>
    </source>
</evidence>
<reference evidence="3" key="1">
    <citation type="submission" date="2025-08" db="UniProtKB">
        <authorList>
            <consortium name="RefSeq"/>
        </authorList>
    </citation>
    <scope>IDENTIFICATION</scope>
    <source>
        <tissue evidence="3">Gonad</tissue>
    </source>
</reference>
<dbReference type="RefSeq" id="XP_019635120.1">
    <property type="nucleotide sequence ID" value="XM_019779561.1"/>
</dbReference>
<dbReference type="Proteomes" id="UP000515135">
    <property type="component" value="Unplaced"/>
</dbReference>
<protein>
    <submittedName>
        <fullName evidence="3">Uncharacterized protein LOC109478086</fullName>
    </submittedName>
</protein>
<organism evidence="2 3">
    <name type="scientific">Branchiostoma belcheri</name>
    <name type="common">Amphioxus</name>
    <dbReference type="NCBI Taxonomy" id="7741"/>
    <lineage>
        <taxon>Eukaryota</taxon>
        <taxon>Metazoa</taxon>
        <taxon>Chordata</taxon>
        <taxon>Cephalochordata</taxon>
        <taxon>Leptocardii</taxon>
        <taxon>Amphioxiformes</taxon>
        <taxon>Branchiostomatidae</taxon>
        <taxon>Branchiostoma</taxon>
    </lineage>
</organism>
<gene>
    <name evidence="3" type="primary">LOC109478086</name>
</gene>
<dbReference type="GeneID" id="109478086"/>
<feature type="region of interest" description="Disordered" evidence="1">
    <location>
        <begin position="218"/>
        <end position="248"/>
    </location>
</feature>
<keyword evidence="2" id="KW-1185">Reference proteome</keyword>
<name>A0A6P4Z0M4_BRABE</name>
<dbReference type="KEGG" id="bbel:109478086"/>
<evidence type="ECO:0000256" key="1">
    <source>
        <dbReference type="SAM" id="MobiDB-lite"/>
    </source>
</evidence>
<dbReference type="OrthoDB" id="10419587at2759"/>
<proteinExistence type="predicted"/>
<evidence type="ECO:0000313" key="2">
    <source>
        <dbReference type="Proteomes" id="UP000515135"/>
    </source>
</evidence>
<sequence>MAGPGAAQLAGRRAQVAPLPEQDFALFRTRRVVQPLKGGDRALVLQTDGDTTARRNTVLLPSSSRVLSSEVRSQRSSTEMTGPLTFSLLVALSCSVLVGSEKLPAYDPADYRPGEAEDWKQTWRELLHSILPDRTVSYRHYGRRAALGLPGKRAEPTLEPRDDDDDDDYAVMERSVRRRVPLFGFPGKRTAWNVLEEEEEKKAPFALPGKRAPFALPGKRAPFALPGKRAPFSLPGKRGEETQDDLVPEEWAFPVQPVLSMPSRRAPSLALPGKR</sequence>
<dbReference type="AlphaFoldDB" id="A0A6P4Z0M4"/>